<evidence type="ECO:0000256" key="8">
    <source>
        <dbReference type="RuleBase" id="RU003960"/>
    </source>
</evidence>
<dbReference type="InterPro" id="IPR003043">
    <property type="entry name" value="Uropor_MeTrfase_CS"/>
</dbReference>
<dbReference type="UniPathway" id="UPA00148"/>
<protein>
    <submittedName>
        <fullName evidence="10">Precorrin-2 C(20)-methyltransferase</fullName>
        <ecNumber evidence="10">2.1.1.130</ecNumber>
    </submittedName>
</protein>
<dbReference type="InterPro" id="IPR014776">
    <property type="entry name" value="4pyrrole_Mease_sub2"/>
</dbReference>
<evidence type="ECO:0000313" key="11">
    <source>
        <dbReference type="Proteomes" id="UP000643554"/>
    </source>
</evidence>
<evidence type="ECO:0000256" key="2">
    <source>
        <dbReference type="ARBA" id="ARBA00005879"/>
    </source>
</evidence>
<dbReference type="InterPro" id="IPR012382">
    <property type="entry name" value="CobI/CbiL"/>
</dbReference>
<dbReference type="EC" id="2.1.1.130" evidence="10"/>
<dbReference type="Gene3D" id="3.30.950.10">
    <property type="entry name" value="Methyltransferase, Cobalt-precorrin-4 Transmethylase, Domain 2"/>
    <property type="match status" value="1"/>
</dbReference>
<dbReference type="InterPro" id="IPR006364">
    <property type="entry name" value="CobI/CbiL/CobIJ_dom"/>
</dbReference>
<evidence type="ECO:0000313" key="10">
    <source>
        <dbReference type="EMBL" id="HIP84378.1"/>
    </source>
</evidence>
<dbReference type="NCBIfam" id="TIGR01467">
    <property type="entry name" value="cobI_cbiL"/>
    <property type="match status" value="1"/>
</dbReference>
<dbReference type="Gene3D" id="3.40.1010.10">
    <property type="entry name" value="Cobalt-precorrin-4 Transmethylase, Domain 1"/>
    <property type="match status" value="1"/>
</dbReference>
<organism evidence="10 11">
    <name type="scientific">Methanothermococcus okinawensis</name>
    <dbReference type="NCBI Taxonomy" id="155863"/>
    <lineage>
        <taxon>Archaea</taxon>
        <taxon>Methanobacteriati</taxon>
        <taxon>Methanobacteriota</taxon>
        <taxon>Methanomada group</taxon>
        <taxon>Methanococci</taxon>
        <taxon>Methanococcales</taxon>
        <taxon>Methanococcaceae</taxon>
        <taxon>Methanothermococcus</taxon>
    </lineage>
</organism>
<dbReference type="Pfam" id="PF00590">
    <property type="entry name" value="TP_methylase"/>
    <property type="match status" value="1"/>
</dbReference>
<name>A0A832ZD68_9EURY</name>
<dbReference type="InterPro" id="IPR000878">
    <property type="entry name" value="4pyrrol_Mease"/>
</dbReference>
<proteinExistence type="inferred from homology"/>
<evidence type="ECO:0000256" key="6">
    <source>
        <dbReference type="ARBA" id="ARBA00022691"/>
    </source>
</evidence>
<keyword evidence="5 8" id="KW-0808">Transferase</keyword>
<dbReference type="AlphaFoldDB" id="A0A832ZD68"/>
<dbReference type="GO" id="GO:0030788">
    <property type="term" value="F:precorrin-2 C20-methyltransferase activity"/>
    <property type="evidence" value="ECO:0007669"/>
    <property type="project" value="UniProtKB-EC"/>
</dbReference>
<dbReference type="InterPro" id="IPR014777">
    <property type="entry name" value="4pyrrole_Mease_sub1"/>
</dbReference>
<dbReference type="GO" id="GO:0032259">
    <property type="term" value="P:methylation"/>
    <property type="evidence" value="ECO:0007669"/>
    <property type="project" value="UniProtKB-KW"/>
</dbReference>
<dbReference type="PANTHER" id="PTHR43467">
    <property type="entry name" value="COBALT-PRECORRIN-2 C(20)-METHYLTRANSFERASE"/>
    <property type="match status" value="1"/>
</dbReference>
<dbReference type="CDD" id="cd11645">
    <property type="entry name" value="Precorrin_2_C20_MT"/>
    <property type="match status" value="1"/>
</dbReference>
<feature type="domain" description="Tetrapyrrole methylase" evidence="9">
    <location>
        <begin position="4"/>
        <end position="210"/>
    </location>
</feature>
<keyword evidence="6" id="KW-0949">S-adenosyl-L-methionine</keyword>
<reference evidence="10" key="1">
    <citation type="journal article" date="2020" name="ISME J.">
        <title>Gammaproteobacteria mediating utilization of methyl-, sulfur- and petroleum organic compounds in deep ocean hydrothermal plumes.</title>
        <authorList>
            <person name="Zhou Z."/>
            <person name="Liu Y."/>
            <person name="Pan J."/>
            <person name="Cron B.R."/>
            <person name="Toner B.M."/>
            <person name="Anantharaman K."/>
            <person name="Breier J.A."/>
            <person name="Dick G.J."/>
            <person name="Li M."/>
        </authorList>
    </citation>
    <scope>NUCLEOTIDE SEQUENCE</scope>
    <source>
        <strain evidence="10">SZUA-1453</strain>
    </source>
</reference>
<evidence type="ECO:0000256" key="5">
    <source>
        <dbReference type="ARBA" id="ARBA00022679"/>
    </source>
</evidence>
<accession>A0A832ZD68</accession>
<keyword evidence="3" id="KW-0169">Cobalamin biosynthesis</keyword>
<evidence type="ECO:0000256" key="4">
    <source>
        <dbReference type="ARBA" id="ARBA00022603"/>
    </source>
</evidence>
<dbReference type="PROSITE" id="PS00840">
    <property type="entry name" value="SUMT_2"/>
    <property type="match status" value="1"/>
</dbReference>
<keyword evidence="4 8" id="KW-0489">Methyltransferase</keyword>
<evidence type="ECO:0000256" key="7">
    <source>
        <dbReference type="PIRNR" id="PIRNR036427"/>
    </source>
</evidence>
<dbReference type="InterPro" id="IPR035996">
    <property type="entry name" value="4pyrrol_Methylase_sf"/>
</dbReference>
<gene>
    <name evidence="10" type="primary">cobI</name>
    <name evidence="10" type="ORF">EYH15_02680</name>
</gene>
<dbReference type="PIRSF" id="PIRSF036427">
    <property type="entry name" value="Precrrn-2_mtase"/>
    <property type="match status" value="1"/>
</dbReference>
<evidence type="ECO:0000256" key="3">
    <source>
        <dbReference type="ARBA" id="ARBA00022573"/>
    </source>
</evidence>
<comment type="caution">
    <text evidence="10">The sequence shown here is derived from an EMBL/GenBank/DDBJ whole genome shotgun (WGS) entry which is preliminary data.</text>
</comment>
<dbReference type="PANTHER" id="PTHR43467:SF2">
    <property type="entry name" value="COBALT-PRECORRIN-2 C(20)-METHYLTRANSFERASE"/>
    <property type="match status" value="1"/>
</dbReference>
<comment type="similarity">
    <text evidence="2 7 8">Belongs to the precorrin methyltransferase family.</text>
</comment>
<evidence type="ECO:0000259" key="9">
    <source>
        <dbReference type="Pfam" id="PF00590"/>
    </source>
</evidence>
<evidence type="ECO:0000256" key="1">
    <source>
        <dbReference type="ARBA" id="ARBA00004953"/>
    </source>
</evidence>
<sequence length="233" mass="26469">MVEKVYGVGVGPGDKELLTLKAVKVLKKVERIFVPVSKEGRSSLAYYIVRDIVEGKPVEELLFPMIGDRERLKEYYQRAFDSVKSSEGEVAVITLGDPTLYSTFSYLWKLLKRNNIPVEIVNGVPSPVACAGRLNIPLVEGEEKLVILPRGEDLERYLGVFDTIVVMKTKRLGEILKRALNRGERDKYLIGIVSKGFWEDEKIQWGGIEDIDFQGINHYLSLAIIKRIKREDI</sequence>
<dbReference type="Proteomes" id="UP000643554">
    <property type="component" value="Unassembled WGS sequence"/>
</dbReference>
<dbReference type="EMBL" id="DQUI01000050">
    <property type="protein sequence ID" value="HIP84378.1"/>
    <property type="molecule type" value="Genomic_DNA"/>
</dbReference>
<dbReference type="SUPFAM" id="SSF53790">
    <property type="entry name" value="Tetrapyrrole methylase"/>
    <property type="match status" value="1"/>
</dbReference>
<comment type="pathway">
    <text evidence="1">Cofactor biosynthesis; adenosylcobalamin biosynthesis.</text>
</comment>
<dbReference type="GO" id="GO:0009236">
    <property type="term" value="P:cobalamin biosynthetic process"/>
    <property type="evidence" value="ECO:0007669"/>
    <property type="project" value="UniProtKB-UniRule"/>
</dbReference>